<evidence type="ECO:0000313" key="2">
    <source>
        <dbReference type="Proteomes" id="UP001239782"/>
    </source>
</evidence>
<dbReference type="KEGG" id="plei:Q9312_05615"/>
<name>A0AA51X8S1_9GAMM</name>
<accession>A0AA51X8S1</accession>
<protein>
    <recommendedName>
        <fullName evidence="3">DUF4124 domain-containing protein</fullName>
    </recommendedName>
</protein>
<dbReference type="RefSeq" id="WP_309203604.1">
    <property type="nucleotide sequence ID" value="NZ_CP133548.1"/>
</dbReference>
<dbReference type="AlphaFoldDB" id="A0AA51X8S1"/>
<dbReference type="Proteomes" id="UP001239782">
    <property type="component" value="Chromosome"/>
</dbReference>
<reference evidence="1 2" key="1">
    <citation type="submission" date="2023-08" db="EMBL/GenBank/DDBJ databases">
        <title>Pleionea litopenaei sp. nov., isolated from stomach of juvenile Litopenaeus vannamei.</title>
        <authorList>
            <person name="Rho A.M."/>
            <person name="Hwang C.Y."/>
        </authorList>
    </citation>
    <scope>NUCLEOTIDE SEQUENCE [LARGE SCALE GENOMIC DNA]</scope>
    <source>
        <strain evidence="1 2">HL-JVS1</strain>
    </source>
</reference>
<gene>
    <name evidence="1" type="ORF">Q9312_05615</name>
</gene>
<sequence length="125" mass="14304">MKVFSIILVAVIGMVLYGAYLERQNPGQWEIVGKNFVKTESLAVLAKDSFKVFSQEPVKLMALSAAESERIVYRWVDEYGTPHVSYQRPENVPNVKEIRLGDMDFKVQKSLTEQEKQQLLGQPKQ</sequence>
<keyword evidence="2" id="KW-1185">Reference proteome</keyword>
<organism evidence="1 2">
    <name type="scientific">Pleionea litopenaei</name>
    <dbReference type="NCBI Taxonomy" id="3070815"/>
    <lineage>
        <taxon>Bacteria</taxon>
        <taxon>Pseudomonadati</taxon>
        <taxon>Pseudomonadota</taxon>
        <taxon>Gammaproteobacteria</taxon>
        <taxon>Oceanospirillales</taxon>
        <taxon>Pleioneaceae</taxon>
        <taxon>Pleionea</taxon>
    </lineage>
</organism>
<proteinExistence type="predicted"/>
<evidence type="ECO:0000313" key="1">
    <source>
        <dbReference type="EMBL" id="WMS88390.1"/>
    </source>
</evidence>
<dbReference type="EMBL" id="CP133548">
    <property type="protein sequence ID" value="WMS88390.1"/>
    <property type="molecule type" value="Genomic_DNA"/>
</dbReference>
<evidence type="ECO:0008006" key="3">
    <source>
        <dbReference type="Google" id="ProtNLM"/>
    </source>
</evidence>